<evidence type="ECO:0000256" key="3">
    <source>
        <dbReference type="ARBA" id="ARBA00022473"/>
    </source>
</evidence>
<keyword evidence="7" id="KW-0472">Membrane</keyword>
<sequence>MDHIVEAGFITKDEAIMYENVDCKYNKFWVPLMWANSLLVLGRKEERIESDWGLRMIIEQLADFRDKCSQCFVYDWITIPLIYTQVVTLAVYMFFAACLIGRQFLDPMKNIPGHEYDLYIPIFTLLQFFFYVGWLKVAEQLINPFGEDDDDFDINWLIDRHTAVAMTLVDQMYGKHPTLVKDVYFNETVSDLPYTEASIQSKKPVFLGSTYNLAVPSFQEQRFIPQEEAQRRISGSTFAGSMLSLFPGYKSQVRHQFQDSPDFLHTPNHEKHRRLNGMRDYFQIPNGNYLHHGYDTPERRISDESTFYPPKTNMSLWMSDLDLPKGGDFGRKRSQTDAGERRVNKPTRTRKISFPLTLLRRLTRDSNNHSNSSGSLKARHESSQQTSKEEQPLEIPEYVPLRRAALTPDDVRKPSVASLGRQRKVSFPLTLAKRHLDDVNSGSTSSVPGIVASQSKPSRFTVEQVTDQDYEDTNNQYRRNAQKLEKAMAAHTVSRAPLLSAIEEGNTVTSISQLLTSESEDEDNTNTGDNSHILTHRESIPEEDESQIHQEEPNAKDNKQFIDNRFGTLLVEECDFGTLRNICKCRPVPDHLRPEVRHQFQDSPDFLHTPNHEKHRRLNGMRDYFQIPNGNYLHHGYDTPERRISDESTFYPPKTNMSLWMSDLDLPKGGDFGRKRSQTDAGERRVNKPTRTRKISFPLTLLRRLTRDSNNHSNSSGSLKARHESSQQTSKEEQPLEIPEYVPLRRAALTPDDVRKPSVASLGRQRKVSFPLTLAKRHLDDVNSGSTSSVPGIVASQSKPSRFTVEQVTDQDYEDTNNQYRRNAQKLEKAMAAHTVSRAPLLSAIEEGNTVTSISQLLTSESEDEDNTNTGDNSHILTHRESIPEEDESQIQKERKNDLNIYQQSSQFGRLNGLITDLETLLVEECDFGTLRNICKCRPVPDHLRPEVWQISLNVQNKGDVLSSFDGLYDMEEQGKVREDCRLLVDKLGNEEEDKVSIVSDLESIITFFSKSRNEKYSSDCGWLDLIQPLLSLKLSRGELYNCFYSLINKFIPRECWKNGKPFHLFRLLLQYHDPELSDPFLVFFMALVLLVNGRDQILACQLENKQNIVEADDIEDFCQLAQYYASKTPQSFRRDYQSPLFGTSIGPVKDEASSQVSQLLCLPVAGTELIQANNPAGGDGVRYFIVDCRPAEQYNNGHLPTAFHLDANLMLQNPTEFNTAVEALLAAQKQAINSGSVAGGEHLCFMGSGREEEDQYVHMVIANFLQKHYQYIGMAKGGYEAVHQVLKGHITEGLTDHNAKHCIVCNPEAADMSVTLIEWRKETVSLDTWLKKSDVVYSCKCQHIGPNGYMYPSYILVNGSHMYILREIPDRRGMAHIQARRALGSCVKITSRKKHPELITFKYGSSEEDGIQVTDFDRLLIPKAGEATKNIKQQIIKVLDALER</sequence>
<feature type="compositionally biased region" description="Polar residues" evidence="6">
    <location>
        <begin position="440"/>
        <end position="461"/>
    </location>
</feature>
<accession>A0ABQ9FJY3</accession>
<dbReference type="Pfam" id="PF00566">
    <property type="entry name" value="RabGAP-TBC"/>
    <property type="match status" value="1"/>
</dbReference>
<keyword evidence="7" id="KW-1133">Transmembrane helix</keyword>
<evidence type="ECO:0000313" key="10">
    <source>
        <dbReference type="Proteomes" id="UP001217089"/>
    </source>
</evidence>
<feature type="transmembrane region" description="Helical" evidence="7">
    <location>
        <begin position="116"/>
        <end position="134"/>
    </location>
</feature>
<evidence type="ECO:0000313" key="9">
    <source>
        <dbReference type="EMBL" id="KAJ8316018.1"/>
    </source>
</evidence>
<dbReference type="EMBL" id="JARBDR010000328">
    <property type="protein sequence ID" value="KAJ8316018.1"/>
    <property type="molecule type" value="Genomic_DNA"/>
</dbReference>
<keyword evidence="10" id="KW-1185">Reference proteome</keyword>
<evidence type="ECO:0000256" key="1">
    <source>
        <dbReference type="ARBA" id="ARBA00004601"/>
    </source>
</evidence>
<dbReference type="Pfam" id="PF19430">
    <property type="entry name" value="TBC1D23_C"/>
    <property type="match status" value="1"/>
</dbReference>
<feature type="region of interest" description="Disordered" evidence="6">
    <location>
        <begin position="781"/>
        <end position="804"/>
    </location>
</feature>
<evidence type="ECO:0000259" key="8">
    <source>
        <dbReference type="PROSITE" id="PS50206"/>
    </source>
</evidence>
<feature type="region of interest" description="Disordered" evidence="6">
    <location>
        <begin position="669"/>
        <end position="743"/>
    </location>
</feature>
<evidence type="ECO:0000256" key="6">
    <source>
        <dbReference type="SAM" id="MobiDB-lite"/>
    </source>
</evidence>
<comment type="subcellular location">
    <subcellularLocation>
        <location evidence="1">Golgi apparatus</location>
        <location evidence="1">trans-Golgi network</location>
    </subcellularLocation>
</comment>
<feature type="compositionally biased region" description="Polar residues" evidence="6">
    <location>
        <begin position="783"/>
        <end position="804"/>
    </location>
</feature>
<evidence type="ECO:0000256" key="2">
    <source>
        <dbReference type="ARBA" id="ARBA00014207"/>
    </source>
</evidence>
<organism evidence="9 10">
    <name type="scientific">Tegillarca granosa</name>
    <name type="common">Malaysian cockle</name>
    <name type="synonym">Anadara granosa</name>
    <dbReference type="NCBI Taxonomy" id="220873"/>
    <lineage>
        <taxon>Eukaryota</taxon>
        <taxon>Metazoa</taxon>
        <taxon>Spiralia</taxon>
        <taxon>Lophotrochozoa</taxon>
        <taxon>Mollusca</taxon>
        <taxon>Bivalvia</taxon>
        <taxon>Autobranchia</taxon>
        <taxon>Pteriomorphia</taxon>
        <taxon>Arcoida</taxon>
        <taxon>Arcoidea</taxon>
        <taxon>Arcidae</taxon>
        <taxon>Tegillarca</taxon>
    </lineage>
</organism>
<dbReference type="InterPro" id="IPR036873">
    <property type="entry name" value="Rhodanese-like_dom_sf"/>
</dbReference>
<comment type="caution">
    <text evidence="9">The sequence shown here is derived from an EMBL/GenBank/DDBJ whole genome shotgun (WGS) entry which is preliminary data.</text>
</comment>
<feature type="compositionally biased region" description="Basic and acidic residues" evidence="6">
    <location>
        <begin position="721"/>
        <end position="734"/>
    </location>
</feature>
<name>A0ABQ9FJY3_TEGGR</name>
<feature type="coiled-coil region" evidence="5">
    <location>
        <begin position="810"/>
        <end position="837"/>
    </location>
</feature>
<feature type="region of interest" description="Disordered" evidence="6">
    <location>
        <begin position="438"/>
        <end position="461"/>
    </location>
</feature>
<reference evidence="9 10" key="1">
    <citation type="submission" date="2022-12" db="EMBL/GenBank/DDBJ databases">
        <title>Chromosome-level genome of Tegillarca granosa.</title>
        <authorList>
            <person name="Kim J."/>
        </authorList>
    </citation>
    <scope>NUCLEOTIDE SEQUENCE [LARGE SCALE GENOMIC DNA]</scope>
    <source>
        <strain evidence="9">Teg-2019</strain>
        <tissue evidence="9">Adductor muscle</tissue>
    </source>
</reference>
<gene>
    <name evidence="9" type="ORF">KUTeg_006032</name>
</gene>
<feature type="compositionally biased region" description="Basic and acidic residues" evidence="6">
    <location>
        <begin position="326"/>
        <end position="343"/>
    </location>
</feature>
<protein>
    <recommendedName>
        <fullName evidence="2">TBC1 domain family member 23</fullName>
    </recommendedName>
</protein>
<dbReference type="InterPro" id="IPR021134">
    <property type="entry name" value="Bestrophin-like"/>
</dbReference>
<dbReference type="Gene3D" id="3.40.250.10">
    <property type="entry name" value="Rhodanese-like domain"/>
    <property type="match status" value="1"/>
</dbReference>
<feature type="coiled-coil region" evidence="5">
    <location>
        <begin position="467"/>
        <end position="494"/>
    </location>
</feature>
<dbReference type="Proteomes" id="UP001217089">
    <property type="component" value="Unassembled WGS sequence"/>
</dbReference>
<dbReference type="PANTHER" id="PTHR13297:SF5">
    <property type="entry name" value="TBC1 DOMAIN FAMILY MEMBER 23"/>
    <property type="match status" value="1"/>
</dbReference>
<proteinExistence type="predicted"/>
<dbReference type="PROSITE" id="PS50206">
    <property type="entry name" value="RHODANESE_3"/>
    <property type="match status" value="1"/>
</dbReference>
<dbReference type="InterPro" id="IPR039755">
    <property type="entry name" value="TBC1D23"/>
</dbReference>
<feature type="region of interest" description="Disordered" evidence="6">
    <location>
        <begin position="326"/>
        <end position="400"/>
    </location>
</feature>
<keyword evidence="5" id="KW-0175">Coiled coil</keyword>
<feature type="compositionally biased region" description="Basic and acidic residues" evidence="6">
    <location>
        <begin position="669"/>
        <end position="686"/>
    </location>
</feature>
<feature type="region of interest" description="Disordered" evidence="6">
    <location>
        <begin position="858"/>
        <end position="894"/>
    </location>
</feature>
<dbReference type="PANTHER" id="PTHR13297">
    <property type="entry name" value="TBC1 DOMAIN FAMILY MEMBER 23-RELATED"/>
    <property type="match status" value="1"/>
</dbReference>
<dbReference type="Pfam" id="PF00581">
    <property type="entry name" value="Rhodanese"/>
    <property type="match status" value="1"/>
</dbReference>
<feature type="domain" description="Rhodanese" evidence="8">
    <location>
        <begin position="1180"/>
        <end position="1225"/>
    </location>
</feature>
<keyword evidence="4" id="KW-0333">Golgi apparatus</keyword>
<evidence type="ECO:0000256" key="5">
    <source>
        <dbReference type="SAM" id="Coils"/>
    </source>
</evidence>
<dbReference type="InterPro" id="IPR001763">
    <property type="entry name" value="Rhodanese-like_dom"/>
</dbReference>
<dbReference type="CDD" id="cd20788">
    <property type="entry name" value="TBC1D23_C-like"/>
    <property type="match status" value="1"/>
</dbReference>
<keyword evidence="7" id="KW-0812">Transmembrane</keyword>
<feature type="compositionally biased region" description="Basic and acidic residues" evidence="6">
    <location>
        <begin position="378"/>
        <end position="391"/>
    </location>
</feature>
<feature type="transmembrane region" description="Helical" evidence="7">
    <location>
        <begin position="82"/>
        <end position="104"/>
    </location>
</feature>
<evidence type="ECO:0000256" key="4">
    <source>
        <dbReference type="ARBA" id="ARBA00023034"/>
    </source>
</evidence>
<dbReference type="InterPro" id="IPR045799">
    <property type="entry name" value="TBC1D23_C"/>
</dbReference>
<evidence type="ECO:0000256" key="7">
    <source>
        <dbReference type="SAM" id="Phobius"/>
    </source>
</evidence>
<keyword evidence="3" id="KW-0217">Developmental protein</keyword>
<dbReference type="SUPFAM" id="SSF52821">
    <property type="entry name" value="Rhodanese/Cell cycle control phosphatase"/>
    <property type="match status" value="1"/>
</dbReference>
<dbReference type="Pfam" id="PF01062">
    <property type="entry name" value="Bestrophin"/>
    <property type="match status" value="1"/>
</dbReference>
<dbReference type="InterPro" id="IPR000195">
    <property type="entry name" value="Rab-GAP-TBC_dom"/>
</dbReference>